<dbReference type="EMBL" id="CM047947">
    <property type="protein sequence ID" value="KAI9896831.1"/>
    <property type="molecule type" value="Genomic_DNA"/>
</dbReference>
<keyword evidence="2" id="KW-1185">Reference proteome</keyword>
<comment type="caution">
    <text evidence="1">The sequence shown here is derived from an EMBL/GenBank/DDBJ whole genome shotgun (WGS) entry which is preliminary data.</text>
</comment>
<gene>
    <name evidence="1" type="ORF">N3K66_007853</name>
</gene>
<dbReference type="Proteomes" id="UP001163324">
    <property type="component" value="Chromosome 8"/>
</dbReference>
<organism evidence="1 2">
    <name type="scientific">Trichothecium roseum</name>
    <dbReference type="NCBI Taxonomy" id="47278"/>
    <lineage>
        <taxon>Eukaryota</taxon>
        <taxon>Fungi</taxon>
        <taxon>Dikarya</taxon>
        <taxon>Ascomycota</taxon>
        <taxon>Pezizomycotina</taxon>
        <taxon>Sordariomycetes</taxon>
        <taxon>Hypocreomycetidae</taxon>
        <taxon>Hypocreales</taxon>
        <taxon>Hypocreales incertae sedis</taxon>
        <taxon>Trichothecium</taxon>
    </lineage>
</organism>
<protein>
    <submittedName>
        <fullName evidence="1">Uncharacterized protein</fullName>
    </submittedName>
</protein>
<reference evidence="1" key="1">
    <citation type="submission" date="2022-10" db="EMBL/GenBank/DDBJ databases">
        <title>Complete Genome of Trichothecium roseum strain YXFP-22015, a Plant Pathogen Isolated from Citrus.</title>
        <authorList>
            <person name="Wang Y."/>
            <person name="Zhu L."/>
        </authorList>
    </citation>
    <scope>NUCLEOTIDE SEQUENCE</scope>
    <source>
        <strain evidence="1">YXFP-22015</strain>
    </source>
</reference>
<sequence>MTCLCACVFVSALDITIVTTALPTISSHFRSTSGYTWIGTSFTLAHTASTPPWGRLSDIWGRRPMLLAANAIFFAGSLICALAEAMSLFIAGRALQGVGAGGMATVVNICIGDLFSQRERGLWYGLTSLVWALASGVGPVLGGVFTSKLNWRWCFWINLPITGLVFPLLYFTLHLPTPKTPIRAGLKAIDWSGSALIVSGALMLLIGLHLGGVHDPWNSSVVICLIVFGVFAGALFVVNEWKIASHPVMPVQLFSTTSSSAAYTVCFFHAFAFMGVAYYLPLYFQSVLQEGPLMSGVYLLPFIISSSIAAAFTGLYIQRTGRYMPAVYSGLALMTLGIGLLTSLEVEANWAKLVCYQLIGGIGFGMNLEGPLLAVQAVVPTQDVAAATAAMSFMRTISTAISIVIGGVVFQNEMSDKRKMLTDGLGSELASMFSGSSAVANIDLIKDLPAKQKLVARTAFFQSTRTMWIVYASFSAVGLLLGFFIKGHHLKTEHQITQTGLEAMAKEEHEITPRSGERSDPTSS</sequence>
<accession>A0ACC0URT3</accession>
<evidence type="ECO:0000313" key="1">
    <source>
        <dbReference type="EMBL" id="KAI9896831.1"/>
    </source>
</evidence>
<name>A0ACC0URT3_9HYPO</name>
<evidence type="ECO:0000313" key="2">
    <source>
        <dbReference type="Proteomes" id="UP001163324"/>
    </source>
</evidence>
<proteinExistence type="predicted"/>